<feature type="non-terminal residue" evidence="1">
    <location>
        <position position="1"/>
    </location>
</feature>
<comment type="caution">
    <text evidence="1">The sequence shown here is derived from an EMBL/GenBank/DDBJ whole genome shotgun (WGS) entry which is preliminary data.</text>
</comment>
<protein>
    <submittedName>
        <fullName evidence="1">Uncharacterized protein</fullName>
    </submittedName>
</protein>
<dbReference type="AlphaFoldDB" id="A0A232ED50"/>
<evidence type="ECO:0000313" key="1">
    <source>
        <dbReference type="EMBL" id="OXU16273.1"/>
    </source>
</evidence>
<sequence length="106" mass="12398">QIVLPPSPLFAKKRFFLFLAEDYCEGNDTFYAAMLDDHFKTTSFIQKGIELFSDVASFLREIYVSLLFIRLLLLEIGSEKCGSIRDFYFTQLFLEKRLQPAHCRSK</sequence>
<dbReference type="EMBL" id="NNAY01008517">
    <property type="protein sequence ID" value="OXU16273.1"/>
    <property type="molecule type" value="Genomic_DNA"/>
</dbReference>
<dbReference type="Proteomes" id="UP000215335">
    <property type="component" value="Unassembled WGS sequence"/>
</dbReference>
<accession>A0A232ED50</accession>
<keyword evidence="2" id="KW-1185">Reference proteome</keyword>
<reference evidence="1 2" key="1">
    <citation type="journal article" date="2017" name="Curr. Biol.">
        <title>The Evolution of Venom by Co-option of Single-Copy Genes.</title>
        <authorList>
            <person name="Martinson E.O."/>
            <person name="Mrinalini"/>
            <person name="Kelkar Y.D."/>
            <person name="Chang C.H."/>
            <person name="Werren J.H."/>
        </authorList>
    </citation>
    <scope>NUCLEOTIDE SEQUENCE [LARGE SCALE GENOMIC DNA]</scope>
    <source>
        <strain evidence="1 2">Alberta</strain>
        <tissue evidence="1">Whole body</tissue>
    </source>
</reference>
<organism evidence="1 2">
    <name type="scientific">Trichomalopsis sarcophagae</name>
    <dbReference type="NCBI Taxonomy" id="543379"/>
    <lineage>
        <taxon>Eukaryota</taxon>
        <taxon>Metazoa</taxon>
        <taxon>Ecdysozoa</taxon>
        <taxon>Arthropoda</taxon>
        <taxon>Hexapoda</taxon>
        <taxon>Insecta</taxon>
        <taxon>Pterygota</taxon>
        <taxon>Neoptera</taxon>
        <taxon>Endopterygota</taxon>
        <taxon>Hymenoptera</taxon>
        <taxon>Apocrita</taxon>
        <taxon>Proctotrupomorpha</taxon>
        <taxon>Chalcidoidea</taxon>
        <taxon>Pteromalidae</taxon>
        <taxon>Pteromalinae</taxon>
        <taxon>Trichomalopsis</taxon>
    </lineage>
</organism>
<evidence type="ECO:0000313" key="2">
    <source>
        <dbReference type="Proteomes" id="UP000215335"/>
    </source>
</evidence>
<name>A0A232ED50_9HYME</name>
<proteinExistence type="predicted"/>
<gene>
    <name evidence="1" type="ORF">TSAR_015973</name>
</gene>